<feature type="transmembrane region" description="Helical" evidence="1">
    <location>
        <begin position="6"/>
        <end position="26"/>
    </location>
</feature>
<accession>A0A1H8IL40</accession>
<name>A0A1H8IL40_9EURY</name>
<dbReference type="EMBL" id="FOCX01000004">
    <property type="protein sequence ID" value="SEN69141.1"/>
    <property type="molecule type" value="Genomic_DNA"/>
</dbReference>
<dbReference type="Proteomes" id="UP000198775">
    <property type="component" value="Unassembled WGS sequence"/>
</dbReference>
<organism evidence="2 3">
    <name type="scientific">Halorientalis persicus</name>
    <dbReference type="NCBI Taxonomy" id="1367881"/>
    <lineage>
        <taxon>Archaea</taxon>
        <taxon>Methanobacteriati</taxon>
        <taxon>Methanobacteriota</taxon>
        <taxon>Stenosarchaea group</taxon>
        <taxon>Halobacteria</taxon>
        <taxon>Halobacteriales</taxon>
        <taxon>Haloarculaceae</taxon>
        <taxon>Halorientalis</taxon>
    </lineage>
</organism>
<keyword evidence="1" id="KW-0472">Membrane</keyword>
<evidence type="ECO:0000313" key="3">
    <source>
        <dbReference type="Proteomes" id="UP000198775"/>
    </source>
</evidence>
<evidence type="ECO:0000313" key="2">
    <source>
        <dbReference type="EMBL" id="SEN69141.1"/>
    </source>
</evidence>
<keyword evidence="3" id="KW-1185">Reference proteome</keyword>
<evidence type="ECO:0000256" key="1">
    <source>
        <dbReference type="SAM" id="Phobius"/>
    </source>
</evidence>
<protein>
    <submittedName>
        <fullName evidence="2">Uncharacterized protein</fullName>
    </submittedName>
</protein>
<dbReference type="AlphaFoldDB" id="A0A1H8IL40"/>
<proteinExistence type="predicted"/>
<sequence length="33" mass="3864">MDRETDFRLVTAIGFGLSVWVLASALRNRRTRR</sequence>
<keyword evidence="1" id="KW-1133">Transmembrane helix</keyword>
<keyword evidence="1" id="KW-0812">Transmembrane</keyword>
<reference evidence="3" key="1">
    <citation type="submission" date="2016-10" db="EMBL/GenBank/DDBJ databases">
        <authorList>
            <person name="Varghese N."/>
            <person name="Submissions S."/>
        </authorList>
    </citation>
    <scope>NUCLEOTIDE SEQUENCE [LARGE SCALE GENOMIC DNA]</scope>
    <source>
        <strain evidence="3">IBRC-M 10043</strain>
    </source>
</reference>
<gene>
    <name evidence="2" type="ORF">SAMN05216388_1004197</name>
</gene>